<proteinExistence type="predicted"/>
<dbReference type="STRING" id="8022.A0A060WAF9"/>
<dbReference type="PANTHER" id="PTHR23184">
    <property type="entry name" value="TETRATRICOPEPTIDE REPEAT PROTEIN 14"/>
    <property type="match status" value="1"/>
</dbReference>
<dbReference type="Proteomes" id="UP000193380">
    <property type="component" value="Unassembled WGS sequence"/>
</dbReference>
<dbReference type="AlphaFoldDB" id="A0A060WAF9"/>
<dbReference type="PaxDb" id="8022-A0A060WAF9"/>
<gene>
    <name evidence="1" type="ORF">GSONMT00066726001</name>
</gene>
<dbReference type="InterPro" id="IPR039190">
    <property type="entry name" value="TTC14"/>
</dbReference>
<evidence type="ECO:0000313" key="2">
    <source>
        <dbReference type="Proteomes" id="UP000193380"/>
    </source>
</evidence>
<name>A0A060WAF9_ONCMY</name>
<accession>A0A060WAF9</accession>
<dbReference type="EMBL" id="FR904400">
    <property type="protein sequence ID" value="CDQ62204.1"/>
    <property type="molecule type" value="Genomic_DNA"/>
</dbReference>
<organism evidence="1 2">
    <name type="scientific">Oncorhynchus mykiss</name>
    <name type="common">Rainbow trout</name>
    <name type="synonym">Salmo gairdneri</name>
    <dbReference type="NCBI Taxonomy" id="8022"/>
    <lineage>
        <taxon>Eukaryota</taxon>
        <taxon>Metazoa</taxon>
        <taxon>Chordata</taxon>
        <taxon>Craniata</taxon>
        <taxon>Vertebrata</taxon>
        <taxon>Euteleostomi</taxon>
        <taxon>Actinopterygii</taxon>
        <taxon>Neopterygii</taxon>
        <taxon>Teleostei</taxon>
        <taxon>Protacanthopterygii</taxon>
        <taxon>Salmoniformes</taxon>
        <taxon>Salmonidae</taxon>
        <taxon>Salmoninae</taxon>
        <taxon>Oncorhynchus</taxon>
    </lineage>
</organism>
<dbReference type="PANTHER" id="PTHR23184:SF9">
    <property type="entry name" value="TETRATRICOPEPTIDE REPEAT PROTEIN 14"/>
    <property type="match status" value="1"/>
</dbReference>
<evidence type="ECO:0000313" key="1">
    <source>
        <dbReference type="EMBL" id="CDQ62204.1"/>
    </source>
</evidence>
<protein>
    <submittedName>
        <fullName evidence="1">Uncharacterized protein</fullName>
    </submittedName>
</protein>
<reference evidence="1" key="2">
    <citation type="submission" date="2014-03" db="EMBL/GenBank/DDBJ databases">
        <authorList>
            <person name="Genoscope - CEA"/>
        </authorList>
    </citation>
    <scope>NUCLEOTIDE SEQUENCE</scope>
</reference>
<reference evidence="1" key="1">
    <citation type="journal article" date="2014" name="Nat. Commun.">
        <title>The rainbow trout genome provides novel insights into evolution after whole-genome duplication in vertebrates.</title>
        <authorList>
            <person name="Berthelot C."/>
            <person name="Brunet F."/>
            <person name="Chalopin D."/>
            <person name="Juanchich A."/>
            <person name="Bernard M."/>
            <person name="Noel B."/>
            <person name="Bento P."/>
            <person name="Da Silva C."/>
            <person name="Labadie K."/>
            <person name="Alberti A."/>
            <person name="Aury J.M."/>
            <person name="Louis A."/>
            <person name="Dehais P."/>
            <person name="Bardou P."/>
            <person name="Montfort J."/>
            <person name="Klopp C."/>
            <person name="Cabau C."/>
            <person name="Gaspin C."/>
            <person name="Thorgaard G.H."/>
            <person name="Boussaha M."/>
            <person name="Quillet E."/>
            <person name="Guyomard R."/>
            <person name="Galiana D."/>
            <person name="Bobe J."/>
            <person name="Volff J.N."/>
            <person name="Genet C."/>
            <person name="Wincker P."/>
            <person name="Jaillon O."/>
            <person name="Roest Crollius H."/>
            <person name="Guiguen Y."/>
        </authorList>
    </citation>
    <scope>NUCLEOTIDE SEQUENCE [LARGE SCALE GENOMIC DNA]</scope>
</reference>
<sequence length="133" mass="14918">MYLPIAIMMICYLIRAGVKDIDRYHEKITISLQPTSRTPNLMSLKLGVFSIDDLPLQYSRSVSVANDNTETYERVLEDTIGYSNPSSVKYLLGKIGISDTQPPSLMRGLQSKHFLEEDFATIIQKEAVCVLGS</sequence>